<dbReference type="PANTHER" id="PTHR11803">
    <property type="entry name" value="2-IMINOBUTANOATE/2-IMINOPROPANOATE DEAMINASE RIDA"/>
    <property type="match status" value="1"/>
</dbReference>
<accession>A0A0A2TYU9</accession>
<dbReference type="Proteomes" id="UP000030147">
    <property type="component" value="Unassembled WGS sequence"/>
</dbReference>
<dbReference type="GO" id="GO:0005829">
    <property type="term" value="C:cytosol"/>
    <property type="evidence" value="ECO:0007669"/>
    <property type="project" value="TreeGrafter"/>
</dbReference>
<dbReference type="PANTHER" id="PTHR11803:SF39">
    <property type="entry name" value="2-IMINOBUTANOATE_2-IMINOPROPANOATE DEAMINASE"/>
    <property type="match status" value="1"/>
</dbReference>
<organism evidence="2 3">
    <name type="scientific">Pontibacillus yanchengensis Y32</name>
    <dbReference type="NCBI Taxonomy" id="1385514"/>
    <lineage>
        <taxon>Bacteria</taxon>
        <taxon>Bacillati</taxon>
        <taxon>Bacillota</taxon>
        <taxon>Bacilli</taxon>
        <taxon>Bacillales</taxon>
        <taxon>Bacillaceae</taxon>
        <taxon>Pontibacillus</taxon>
    </lineage>
</organism>
<comment type="caution">
    <text evidence="2">The sequence shown here is derived from an EMBL/GenBank/DDBJ whole genome shotgun (WGS) entry which is preliminary data.</text>
</comment>
<dbReference type="InterPro" id="IPR006175">
    <property type="entry name" value="YjgF/YER057c/UK114"/>
</dbReference>
<evidence type="ECO:0000256" key="1">
    <source>
        <dbReference type="ARBA" id="ARBA00010552"/>
    </source>
</evidence>
<dbReference type="Gene3D" id="3.30.1330.40">
    <property type="entry name" value="RutC-like"/>
    <property type="match status" value="1"/>
</dbReference>
<protein>
    <submittedName>
        <fullName evidence="2">RutC protein</fullName>
    </submittedName>
</protein>
<dbReference type="RefSeq" id="WP_036815437.1">
    <property type="nucleotide sequence ID" value="NZ_AVBF01000002.1"/>
</dbReference>
<name>A0A0A2TYU9_9BACI</name>
<dbReference type="CDD" id="cd00448">
    <property type="entry name" value="YjgF_YER057c_UK114_family"/>
    <property type="match status" value="1"/>
</dbReference>
<sequence>MFKPIATDQAPAAIGPYSQAVDLGNLLFVSGQIPLDPETQAFVSDDVKEQTEQVMKNVGAILKEAGLDYKHIAKANIYLDNMDDFAVVNEVYASFLSEPYPARAAIEVGKLPKGAKVEVEAIAVKE</sequence>
<dbReference type="InterPro" id="IPR006056">
    <property type="entry name" value="RidA"/>
</dbReference>
<dbReference type="SUPFAM" id="SSF55298">
    <property type="entry name" value="YjgF-like"/>
    <property type="match status" value="1"/>
</dbReference>
<evidence type="ECO:0000313" key="3">
    <source>
        <dbReference type="Proteomes" id="UP000030147"/>
    </source>
</evidence>
<dbReference type="FunFam" id="3.30.1330.40:FF:000001">
    <property type="entry name" value="L-PSP family endoribonuclease"/>
    <property type="match status" value="1"/>
</dbReference>
<keyword evidence="3" id="KW-1185">Reference proteome</keyword>
<dbReference type="AlphaFoldDB" id="A0A0A2TYU9"/>
<dbReference type="STRING" id="1385514.N782_12330"/>
<proteinExistence type="inferred from homology"/>
<dbReference type="OrthoDB" id="9803101at2"/>
<dbReference type="Pfam" id="PF01042">
    <property type="entry name" value="Ribonuc_L-PSP"/>
    <property type="match status" value="1"/>
</dbReference>
<comment type="similarity">
    <text evidence="1">Belongs to the RutC family.</text>
</comment>
<dbReference type="EMBL" id="AVBF01000002">
    <property type="protein sequence ID" value="KGP74430.1"/>
    <property type="molecule type" value="Genomic_DNA"/>
</dbReference>
<reference evidence="2 3" key="1">
    <citation type="journal article" date="2015" name="Stand. Genomic Sci.">
        <title>High quality draft genome sequence of the moderately halophilic bacterium Pontibacillus yanchengensis Y32(T) and comparison among Pontibacillus genomes.</title>
        <authorList>
            <person name="Huang J."/>
            <person name="Qiao Z.X."/>
            <person name="Tang J.W."/>
            <person name="Wang G."/>
        </authorList>
    </citation>
    <scope>NUCLEOTIDE SEQUENCE [LARGE SCALE GENOMIC DNA]</scope>
    <source>
        <strain evidence="2 3">Y32</strain>
    </source>
</reference>
<dbReference type="InterPro" id="IPR035959">
    <property type="entry name" value="RutC-like_sf"/>
</dbReference>
<evidence type="ECO:0000313" key="2">
    <source>
        <dbReference type="EMBL" id="KGP74430.1"/>
    </source>
</evidence>
<dbReference type="eggNOG" id="COG0251">
    <property type="taxonomic scope" value="Bacteria"/>
</dbReference>
<gene>
    <name evidence="2" type="ORF">N782_12330</name>
</gene>
<dbReference type="NCBIfam" id="TIGR00004">
    <property type="entry name" value="Rid family detoxifying hydrolase"/>
    <property type="match status" value="1"/>
</dbReference>
<dbReference type="GO" id="GO:0019239">
    <property type="term" value="F:deaminase activity"/>
    <property type="evidence" value="ECO:0007669"/>
    <property type="project" value="TreeGrafter"/>
</dbReference>